<dbReference type="InterPro" id="IPR020094">
    <property type="entry name" value="TruA/RsuA/RluB/E/F_N"/>
</dbReference>
<evidence type="ECO:0000313" key="7">
    <source>
        <dbReference type="Proteomes" id="UP000233414"/>
    </source>
</evidence>
<evidence type="ECO:0000256" key="3">
    <source>
        <dbReference type="PROSITE-ProRule" id="PRU00182"/>
    </source>
</evidence>
<dbReference type="InterPro" id="IPR002942">
    <property type="entry name" value="S4_RNA-bd"/>
</dbReference>
<dbReference type="CDD" id="cd00165">
    <property type="entry name" value="S4"/>
    <property type="match status" value="1"/>
</dbReference>
<dbReference type="InterPro" id="IPR000748">
    <property type="entry name" value="PsdUridine_synth_RsuA/RluB/E/F"/>
</dbReference>
<dbReference type="GO" id="GO:0120159">
    <property type="term" value="F:rRNA pseudouridine synthase activity"/>
    <property type="evidence" value="ECO:0007669"/>
    <property type="project" value="UniProtKB-ARBA"/>
</dbReference>
<dbReference type="InterPro" id="IPR020103">
    <property type="entry name" value="PsdUridine_synth_cat_dom_sf"/>
</dbReference>
<keyword evidence="3" id="KW-0694">RNA-binding</keyword>
<dbReference type="PANTHER" id="PTHR47683">
    <property type="entry name" value="PSEUDOURIDINE SYNTHASE FAMILY PROTEIN-RELATED"/>
    <property type="match status" value="1"/>
</dbReference>
<proteinExistence type="inferred from homology"/>
<dbReference type="SMART" id="SM00363">
    <property type="entry name" value="S4"/>
    <property type="match status" value="1"/>
</dbReference>
<dbReference type="EC" id="5.4.99.-" evidence="4"/>
<dbReference type="InterPro" id="IPR006145">
    <property type="entry name" value="PsdUridine_synth_RsuA/RluA"/>
</dbReference>
<dbReference type="Proteomes" id="UP000233414">
    <property type="component" value="Unassembled WGS sequence"/>
</dbReference>
<dbReference type="InterPro" id="IPR042092">
    <property type="entry name" value="PsdUridine_s_RsuA/RluB/E/F_cat"/>
</dbReference>
<dbReference type="EMBL" id="PGYQ01000011">
    <property type="protein sequence ID" value="PKL72228.1"/>
    <property type="molecule type" value="Genomic_DNA"/>
</dbReference>
<feature type="domain" description="RNA-binding S4" evidence="5">
    <location>
        <begin position="1"/>
        <end position="61"/>
    </location>
</feature>
<evidence type="ECO:0000256" key="2">
    <source>
        <dbReference type="ARBA" id="ARBA00023235"/>
    </source>
</evidence>
<dbReference type="Pfam" id="PF01479">
    <property type="entry name" value="S4"/>
    <property type="match status" value="1"/>
</dbReference>
<dbReference type="Gene3D" id="3.10.290.10">
    <property type="entry name" value="RNA-binding S4 domain"/>
    <property type="match status" value="1"/>
</dbReference>
<evidence type="ECO:0000313" key="6">
    <source>
        <dbReference type="EMBL" id="PKL72228.1"/>
    </source>
</evidence>
<organism evidence="6 7">
    <name type="scientific">Candidatus Kuenenbacteria bacterium HGW-Kuenenbacteria-1</name>
    <dbReference type="NCBI Taxonomy" id="2013812"/>
    <lineage>
        <taxon>Bacteria</taxon>
        <taxon>Candidatus Kueneniibacteriota</taxon>
    </lineage>
</organism>
<dbReference type="Gene3D" id="3.30.70.580">
    <property type="entry name" value="Pseudouridine synthase I, catalytic domain, N-terminal subdomain"/>
    <property type="match status" value="1"/>
</dbReference>
<dbReference type="PROSITE" id="PS50889">
    <property type="entry name" value="S4"/>
    <property type="match status" value="1"/>
</dbReference>
<dbReference type="GO" id="GO:0003723">
    <property type="term" value="F:RNA binding"/>
    <property type="evidence" value="ECO:0007669"/>
    <property type="project" value="UniProtKB-KW"/>
</dbReference>
<dbReference type="SUPFAM" id="SSF55174">
    <property type="entry name" value="Alpha-L RNA-binding motif"/>
    <property type="match status" value="1"/>
</dbReference>
<gene>
    <name evidence="6" type="ORF">CVV26_02440</name>
</gene>
<accession>A0A2N1UN51</accession>
<comment type="similarity">
    <text evidence="1 4">Belongs to the pseudouridine synthase RsuA family.</text>
</comment>
<dbReference type="InterPro" id="IPR036986">
    <property type="entry name" value="S4_RNA-bd_sf"/>
</dbReference>
<evidence type="ECO:0000256" key="1">
    <source>
        <dbReference type="ARBA" id="ARBA00008348"/>
    </source>
</evidence>
<evidence type="ECO:0000256" key="4">
    <source>
        <dbReference type="RuleBase" id="RU003887"/>
    </source>
</evidence>
<dbReference type="Pfam" id="PF00849">
    <property type="entry name" value="PseudoU_synth_2"/>
    <property type="match status" value="1"/>
</dbReference>
<dbReference type="GO" id="GO:0000455">
    <property type="term" value="P:enzyme-directed rRNA pseudouridine synthesis"/>
    <property type="evidence" value="ECO:0007669"/>
    <property type="project" value="UniProtKB-ARBA"/>
</dbReference>
<evidence type="ECO:0000259" key="5">
    <source>
        <dbReference type="SMART" id="SM00363"/>
    </source>
</evidence>
<protein>
    <recommendedName>
        <fullName evidence="4">Pseudouridine synthase</fullName>
        <ecNumber evidence="4">5.4.99.-</ecNumber>
    </recommendedName>
</protein>
<dbReference type="NCBIfam" id="TIGR00093">
    <property type="entry name" value="pseudouridine synthase"/>
    <property type="match status" value="1"/>
</dbReference>
<dbReference type="AlphaFoldDB" id="A0A2N1UN51"/>
<dbReference type="InterPro" id="IPR018496">
    <property type="entry name" value="PsdUridine_synth_RsuA/RluB_CS"/>
</dbReference>
<keyword evidence="2 4" id="KW-0413">Isomerase</keyword>
<dbReference type="Gene3D" id="3.30.70.1560">
    <property type="entry name" value="Alpha-L RNA-binding motif"/>
    <property type="match status" value="1"/>
</dbReference>
<comment type="caution">
    <text evidence="6">The sequence shown here is derived from an EMBL/GenBank/DDBJ whole genome shotgun (WGS) entry which is preliminary data.</text>
</comment>
<dbReference type="PANTHER" id="PTHR47683:SF2">
    <property type="entry name" value="RNA-BINDING S4 DOMAIN-CONTAINING PROTEIN"/>
    <property type="match status" value="1"/>
</dbReference>
<sequence>MILRKFIASSGFCSRRKAKELIKTGIVRVNGQKVESSQTIEQGDIVEIGNEKLELPKEKIYIKLNKPIGYVCTNRKFKKEKNIFELLPLEANRLIIVGRLDKNSRGLVILTNDGNWSEHLTHPRYEREKEYQVKIFNDQFSIFKPKEIIEKFKKGIDIGEGDGIVKAKEVIYLGDNKFKIILTEGKKRQIRRMFKNINFLVDDLVRVRISDWELGNLAEAKWKFFKLKK</sequence>
<dbReference type="SUPFAM" id="SSF55120">
    <property type="entry name" value="Pseudouridine synthase"/>
    <property type="match status" value="1"/>
</dbReference>
<dbReference type="InterPro" id="IPR050343">
    <property type="entry name" value="RsuA_PseudoU_synthase"/>
</dbReference>
<reference evidence="6 7" key="1">
    <citation type="journal article" date="2017" name="ISME J.">
        <title>Potential for microbial H2 and metal transformations associated with novel bacteria and archaea in deep terrestrial subsurface sediments.</title>
        <authorList>
            <person name="Hernsdorf A.W."/>
            <person name="Amano Y."/>
            <person name="Miyakawa K."/>
            <person name="Ise K."/>
            <person name="Suzuki Y."/>
            <person name="Anantharaman K."/>
            <person name="Probst A."/>
            <person name="Burstein D."/>
            <person name="Thomas B.C."/>
            <person name="Banfield J.F."/>
        </authorList>
    </citation>
    <scope>NUCLEOTIDE SEQUENCE [LARGE SCALE GENOMIC DNA]</scope>
    <source>
        <strain evidence="6">HGW-Kuenenbacteria-1</strain>
    </source>
</reference>
<dbReference type="PROSITE" id="PS01149">
    <property type="entry name" value="PSI_RSU"/>
    <property type="match status" value="1"/>
</dbReference>
<name>A0A2N1UN51_9BACT</name>